<comment type="function">
    <text evidence="5">This protein is involved in the repair of mismatches in DNA. It is required for dam-dependent methyl-directed DNA mismatch repair. May act as a 'molecular matchmaker', a protein that promotes the formation of a stable complex between two or more DNA-binding proteins in an ATP-dependent manner without itself being part of a final effector complex.</text>
</comment>
<dbReference type="PROSITE" id="PS00058">
    <property type="entry name" value="DNA_MISMATCH_REPAIR_1"/>
    <property type="match status" value="1"/>
</dbReference>
<keyword evidence="9" id="KW-1185">Reference proteome</keyword>
<dbReference type="EMBL" id="UXAT02000034">
    <property type="protein sequence ID" value="VUX47234.1"/>
    <property type="molecule type" value="Genomic_DNA"/>
</dbReference>
<evidence type="ECO:0000259" key="6">
    <source>
        <dbReference type="SMART" id="SM00853"/>
    </source>
</evidence>
<dbReference type="NCBIfam" id="NF000953">
    <property type="entry name" value="PRK00095.2-4"/>
    <property type="match status" value="1"/>
</dbReference>
<dbReference type="FunFam" id="3.30.565.10:FF:000003">
    <property type="entry name" value="DNA mismatch repair endonuclease MutL"/>
    <property type="match status" value="1"/>
</dbReference>
<organism evidence="8 9">
    <name type="scientific">Candidatus Defluviicoccus seviourii</name>
    <dbReference type="NCBI Taxonomy" id="2565273"/>
    <lineage>
        <taxon>Bacteria</taxon>
        <taxon>Pseudomonadati</taxon>
        <taxon>Pseudomonadota</taxon>
        <taxon>Alphaproteobacteria</taxon>
        <taxon>Rhodospirillales</taxon>
        <taxon>Rhodospirillaceae</taxon>
        <taxon>Defluviicoccus</taxon>
    </lineage>
</organism>
<dbReference type="InterPro" id="IPR042121">
    <property type="entry name" value="MutL_C_regsub"/>
</dbReference>
<evidence type="ECO:0000256" key="1">
    <source>
        <dbReference type="ARBA" id="ARBA00006082"/>
    </source>
</evidence>
<reference evidence="8" key="1">
    <citation type="submission" date="2018-11" db="EMBL/GenBank/DDBJ databases">
        <authorList>
            <person name="Onetto C."/>
        </authorList>
    </citation>
    <scope>NUCLEOTIDE SEQUENCE [LARGE SCALE GENOMIC DNA]</scope>
</reference>
<dbReference type="InterPro" id="IPR020667">
    <property type="entry name" value="DNA_mismatch_repair_MutL"/>
</dbReference>
<gene>
    <name evidence="5 8" type="primary">mutL</name>
    <name evidence="8" type="ORF">DF3PA_40110</name>
</gene>
<dbReference type="InterPro" id="IPR038973">
    <property type="entry name" value="MutL/Mlh/Pms-like"/>
</dbReference>
<dbReference type="SUPFAM" id="SSF54211">
    <property type="entry name" value="Ribosomal protein S5 domain 2-like"/>
    <property type="match status" value="1"/>
</dbReference>
<dbReference type="Gene3D" id="3.30.230.10">
    <property type="match status" value="1"/>
</dbReference>
<dbReference type="InterPro" id="IPR020568">
    <property type="entry name" value="Ribosomal_Su5_D2-typ_SF"/>
</dbReference>
<dbReference type="SMART" id="SM01340">
    <property type="entry name" value="DNA_mis_repair"/>
    <property type="match status" value="1"/>
</dbReference>
<keyword evidence="3 5" id="KW-0227">DNA damage</keyword>
<dbReference type="SUPFAM" id="SSF55874">
    <property type="entry name" value="ATPase domain of HSP90 chaperone/DNA topoisomerase II/histidine kinase"/>
    <property type="match status" value="1"/>
</dbReference>
<dbReference type="GO" id="GO:0140664">
    <property type="term" value="F:ATP-dependent DNA damage sensor activity"/>
    <property type="evidence" value="ECO:0007669"/>
    <property type="project" value="InterPro"/>
</dbReference>
<dbReference type="Proteomes" id="UP000326641">
    <property type="component" value="Unassembled WGS sequence"/>
</dbReference>
<protein>
    <recommendedName>
        <fullName evidence="2 5">DNA mismatch repair protein MutL</fullName>
    </recommendedName>
</protein>
<dbReference type="CDD" id="cd16926">
    <property type="entry name" value="HATPase_MutL-MLH-PMS-like"/>
    <property type="match status" value="1"/>
</dbReference>
<dbReference type="InterPro" id="IPR014762">
    <property type="entry name" value="DNA_mismatch_repair_CS"/>
</dbReference>
<dbReference type="SUPFAM" id="SSF118116">
    <property type="entry name" value="DNA mismatch repair protein MutL"/>
    <property type="match status" value="1"/>
</dbReference>
<dbReference type="GO" id="GO:0032300">
    <property type="term" value="C:mismatch repair complex"/>
    <property type="evidence" value="ECO:0007669"/>
    <property type="project" value="InterPro"/>
</dbReference>
<dbReference type="InterPro" id="IPR042120">
    <property type="entry name" value="MutL_C_dimsub"/>
</dbReference>
<name>A0A564WI45_9PROT</name>
<evidence type="ECO:0000259" key="7">
    <source>
        <dbReference type="SMART" id="SM01340"/>
    </source>
</evidence>
<dbReference type="GO" id="GO:0005524">
    <property type="term" value="F:ATP binding"/>
    <property type="evidence" value="ECO:0007669"/>
    <property type="project" value="InterPro"/>
</dbReference>
<dbReference type="CDD" id="cd03482">
    <property type="entry name" value="MutL_Trans_MutL"/>
    <property type="match status" value="1"/>
</dbReference>
<feature type="domain" description="MutL C-terminal dimerisation" evidence="6">
    <location>
        <begin position="430"/>
        <end position="573"/>
    </location>
</feature>
<dbReference type="HAMAP" id="MF_00149">
    <property type="entry name" value="DNA_mis_repair"/>
    <property type="match status" value="1"/>
</dbReference>
<dbReference type="Gene3D" id="3.30.1540.20">
    <property type="entry name" value="MutL, C-terminal domain, dimerisation subdomain"/>
    <property type="match status" value="1"/>
</dbReference>
<dbReference type="PANTHER" id="PTHR10073">
    <property type="entry name" value="DNA MISMATCH REPAIR PROTEIN MLH, PMS, MUTL"/>
    <property type="match status" value="1"/>
</dbReference>
<sequence>MTIRRLPEGVVNRIAAGEVIERPASAAKELVENAIDAGASRIDVVIRDGGRSLIAVTDDGRGMPADELALAVERHCTSKLAGDDDLTHIATLGFRGEALPSIAAVARLTLTSRPAGADTAWSLTVEAGQAGEPQPAQHPPGTRVEVRDLFFATPARLKFLKTPATETGRIIEAVQRLAMAHPEIAFSVTEGARTLLRLAATAEDSEAARLQRVGRIMGREFSDNAVAVAAERGGLRLTGYAGLPTLNRRQADLQFLIVNGRPVRDKVLYGAIKAAYSGVLAPDRQPLAAIFLEIPPEEVDVNVHPMKTEVRFRDAGQVRGLIVGALRGAIDRDGRRVATTAAERLLSAAGSEAIPVAPLERPVWGTTGGVRSTSARLPAQASLARAWAPGGMADNAVAYEASPALTAAAADSGGGSAAEAPGDDFPLGRACGQVHATYIVAETADGLVIVDQHAAHERILHTRMLNALTGGTVARQGLLIPEVVELSEAQVTALTARADALETLGVVLERFGAGAVLVREVPVALGRVDVRKLVADLAQDLAVQGDSLALDERLHAAAASLACHGSIRAGRRLTPAEMNALLREMEAEPHSGQCSHGRPTHITLSRADIERLFGRR</sequence>
<evidence type="ECO:0000313" key="8">
    <source>
        <dbReference type="EMBL" id="VUX47234.1"/>
    </source>
</evidence>
<dbReference type="GO" id="GO:0006298">
    <property type="term" value="P:mismatch repair"/>
    <property type="evidence" value="ECO:0007669"/>
    <property type="project" value="UniProtKB-UniRule"/>
</dbReference>
<dbReference type="SMART" id="SM00853">
    <property type="entry name" value="MutL_C"/>
    <property type="match status" value="1"/>
</dbReference>
<dbReference type="InterPro" id="IPR014790">
    <property type="entry name" value="MutL_C"/>
</dbReference>
<dbReference type="InterPro" id="IPR002099">
    <property type="entry name" value="MutL/Mlh/PMS"/>
</dbReference>
<comment type="similarity">
    <text evidence="1 5">Belongs to the DNA mismatch repair MutL/HexB family.</text>
</comment>
<evidence type="ECO:0000313" key="9">
    <source>
        <dbReference type="Proteomes" id="UP000326641"/>
    </source>
</evidence>
<dbReference type="GO" id="GO:0030983">
    <property type="term" value="F:mismatched DNA binding"/>
    <property type="evidence" value="ECO:0007669"/>
    <property type="project" value="InterPro"/>
</dbReference>
<evidence type="ECO:0000256" key="3">
    <source>
        <dbReference type="ARBA" id="ARBA00022763"/>
    </source>
</evidence>
<evidence type="ECO:0000256" key="4">
    <source>
        <dbReference type="ARBA" id="ARBA00023204"/>
    </source>
</evidence>
<dbReference type="InterPro" id="IPR036890">
    <property type="entry name" value="HATPase_C_sf"/>
</dbReference>
<evidence type="ECO:0000256" key="2">
    <source>
        <dbReference type="ARBA" id="ARBA00021975"/>
    </source>
</evidence>
<proteinExistence type="inferred from homology"/>
<dbReference type="InterPro" id="IPR037198">
    <property type="entry name" value="MutL_C_sf"/>
</dbReference>
<dbReference type="Gene3D" id="3.30.1370.100">
    <property type="entry name" value="MutL, C-terminal domain, regulatory subdomain"/>
    <property type="match status" value="1"/>
</dbReference>
<comment type="caution">
    <text evidence="8">The sequence shown here is derived from an EMBL/GenBank/DDBJ whole genome shotgun (WGS) entry which is preliminary data.</text>
</comment>
<dbReference type="AlphaFoldDB" id="A0A564WI45"/>
<keyword evidence="4 5" id="KW-0234">DNA repair</keyword>
<dbReference type="GO" id="GO:0016887">
    <property type="term" value="F:ATP hydrolysis activity"/>
    <property type="evidence" value="ECO:0007669"/>
    <property type="project" value="InterPro"/>
</dbReference>
<dbReference type="Pfam" id="PF01119">
    <property type="entry name" value="DNA_mis_repair"/>
    <property type="match status" value="1"/>
</dbReference>
<dbReference type="Pfam" id="PF13589">
    <property type="entry name" value="HATPase_c_3"/>
    <property type="match status" value="1"/>
</dbReference>
<dbReference type="InterPro" id="IPR014721">
    <property type="entry name" value="Ribsml_uS5_D2-typ_fold_subgr"/>
</dbReference>
<feature type="domain" description="DNA mismatch repair protein S5" evidence="7">
    <location>
        <begin position="213"/>
        <end position="331"/>
    </location>
</feature>
<dbReference type="Pfam" id="PF08676">
    <property type="entry name" value="MutL_C"/>
    <property type="match status" value="1"/>
</dbReference>
<dbReference type="Gene3D" id="3.30.565.10">
    <property type="entry name" value="Histidine kinase-like ATPase, C-terminal domain"/>
    <property type="match status" value="1"/>
</dbReference>
<accession>A0A564WI45</accession>
<dbReference type="InterPro" id="IPR013507">
    <property type="entry name" value="DNA_mismatch_S5_2-like"/>
</dbReference>
<evidence type="ECO:0000256" key="5">
    <source>
        <dbReference type="HAMAP-Rule" id="MF_00149"/>
    </source>
</evidence>
<dbReference type="PANTHER" id="PTHR10073:SF12">
    <property type="entry name" value="DNA MISMATCH REPAIR PROTEIN MLH1"/>
    <property type="match status" value="1"/>
</dbReference>
<dbReference type="NCBIfam" id="TIGR00585">
    <property type="entry name" value="mutl"/>
    <property type="match status" value="1"/>
</dbReference>